<dbReference type="AlphaFoldDB" id="A0A0T5PBC9"/>
<proteinExistence type="predicted"/>
<comment type="caution">
    <text evidence="1">The sequence shown here is derived from an EMBL/GenBank/DDBJ whole genome shotgun (WGS) entry which is preliminary data.</text>
</comment>
<evidence type="ECO:0000313" key="1">
    <source>
        <dbReference type="EMBL" id="KRS18601.1"/>
    </source>
</evidence>
<dbReference type="RefSeq" id="WP_057814836.1">
    <property type="nucleotide sequence ID" value="NZ_CP031598.1"/>
</dbReference>
<keyword evidence="2" id="KW-1185">Reference proteome</keyword>
<dbReference type="Proteomes" id="UP000051401">
    <property type="component" value="Unassembled WGS sequence"/>
</dbReference>
<evidence type="ECO:0000313" key="2">
    <source>
        <dbReference type="Proteomes" id="UP000051401"/>
    </source>
</evidence>
<dbReference type="OrthoDB" id="7842549at2"/>
<organism evidence="1 2">
    <name type="scientific">Roseovarius indicus</name>
    <dbReference type="NCBI Taxonomy" id="540747"/>
    <lineage>
        <taxon>Bacteria</taxon>
        <taxon>Pseudomonadati</taxon>
        <taxon>Pseudomonadota</taxon>
        <taxon>Alphaproteobacteria</taxon>
        <taxon>Rhodobacterales</taxon>
        <taxon>Roseobacteraceae</taxon>
        <taxon>Roseovarius</taxon>
    </lineage>
</organism>
<sequence length="167" mass="17791">MQTKGLLEQIWTNGLEVRGHDVHSPLIGILAAILDRPILGLVASEGFEQPIMLNESEEISAGLTLGDILEEEFGVEVEVDTVILIEPVQLADADVYTGRDLGSMLGTMLVNYAGFNPIGHVSEEVSRPAPHTVSDARALHMVERTGASEKANKNIGAGDGSALSHLI</sequence>
<name>A0A0T5PBC9_9RHOB</name>
<dbReference type="STRING" id="540747.SAMN04488031_104135"/>
<accession>A0A0T5PBC9</accession>
<dbReference type="EMBL" id="LAXI01000003">
    <property type="protein sequence ID" value="KRS18601.1"/>
    <property type="molecule type" value="Genomic_DNA"/>
</dbReference>
<dbReference type="PATRIC" id="fig|540747.5.peg.3842"/>
<reference evidence="1 2" key="1">
    <citation type="submission" date="2015-04" db="EMBL/GenBank/DDBJ databases">
        <title>The draft genome sequence of Roseovarius indicus B108T.</title>
        <authorList>
            <person name="Li G."/>
            <person name="Lai Q."/>
            <person name="Shao Z."/>
            <person name="Yan P."/>
        </authorList>
    </citation>
    <scope>NUCLEOTIDE SEQUENCE [LARGE SCALE GENOMIC DNA]</scope>
    <source>
        <strain evidence="1 2">B108</strain>
    </source>
</reference>
<gene>
    <name evidence="1" type="ORF">XM52_07400</name>
</gene>
<protein>
    <submittedName>
        <fullName evidence="1">Uncharacterized protein</fullName>
    </submittedName>
</protein>